<feature type="region of interest" description="Disordered" evidence="1">
    <location>
        <begin position="119"/>
        <end position="152"/>
    </location>
</feature>
<evidence type="ECO:0000256" key="2">
    <source>
        <dbReference type="SAM" id="Phobius"/>
    </source>
</evidence>
<evidence type="ECO:0000313" key="3">
    <source>
        <dbReference type="EMBL" id="KAK4309357.1"/>
    </source>
</evidence>
<name>A0AAE1PLK4_9EUCA</name>
<dbReference type="EMBL" id="JAWZYT010001761">
    <property type="protein sequence ID" value="KAK4309357.1"/>
    <property type="molecule type" value="Genomic_DNA"/>
</dbReference>
<keyword evidence="2" id="KW-0812">Transmembrane</keyword>
<dbReference type="AlphaFoldDB" id="A0AAE1PLK4"/>
<dbReference type="Proteomes" id="UP001292094">
    <property type="component" value="Unassembled WGS sequence"/>
</dbReference>
<keyword evidence="2" id="KW-0472">Membrane</keyword>
<keyword evidence="4" id="KW-1185">Reference proteome</keyword>
<proteinExistence type="predicted"/>
<organism evidence="3 4">
    <name type="scientific">Petrolisthes manimaculis</name>
    <dbReference type="NCBI Taxonomy" id="1843537"/>
    <lineage>
        <taxon>Eukaryota</taxon>
        <taxon>Metazoa</taxon>
        <taxon>Ecdysozoa</taxon>
        <taxon>Arthropoda</taxon>
        <taxon>Crustacea</taxon>
        <taxon>Multicrustacea</taxon>
        <taxon>Malacostraca</taxon>
        <taxon>Eumalacostraca</taxon>
        <taxon>Eucarida</taxon>
        <taxon>Decapoda</taxon>
        <taxon>Pleocyemata</taxon>
        <taxon>Anomura</taxon>
        <taxon>Galatheoidea</taxon>
        <taxon>Porcellanidae</taxon>
        <taxon>Petrolisthes</taxon>
    </lineage>
</organism>
<evidence type="ECO:0000313" key="4">
    <source>
        <dbReference type="Proteomes" id="UP001292094"/>
    </source>
</evidence>
<accession>A0AAE1PLK4</accession>
<feature type="transmembrane region" description="Helical" evidence="2">
    <location>
        <begin position="43"/>
        <end position="63"/>
    </location>
</feature>
<comment type="caution">
    <text evidence="3">The sequence shown here is derived from an EMBL/GenBank/DDBJ whole genome shotgun (WGS) entry which is preliminary data.</text>
</comment>
<protein>
    <submittedName>
        <fullName evidence="3">Uncharacterized protein</fullName>
    </submittedName>
</protein>
<evidence type="ECO:0000256" key="1">
    <source>
        <dbReference type="SAM" id="MobiDB-lite"/>
    </source>
</evidence>
<feature type="region of interest" description="Disordered" evidence="1">
    <location>
        <begin position="1"/>
        <end position="40"/>
    </location>
</feature>
<sequence>MEKRAKSTTCHGLQKRKRQGRGENERRKQASKQASTDNGGGVGGWRVCGLAVMVLVVSLLGSAGGQRTGGSRLHGMVMGWMDGMNSMASRIGTGVLRSLGVERPTIVRQLPAGEQINIARHPRPQGDNSLAPNAPRPGIVRPGKEQKQQRRNNRLTFRQLWIVPCLVSPKCCPGFVVGHSTTTTTFETGVR</sequence>
<gene>
    <name evidence="3" type="ORF">Pmani_019001</name>
</gene>
<keyword evidence="2" id="KW-1133">Transmembrane helix</keyword>
<reference evidence="3" key="1">
    <citation type="submission" date="2023-11" db="EMBL/GenBank/DDBJ databases">
        <title>Genome assemblies of two species of porcelain crab, Petrolisthes cinctipes and Petrolisthes manimaculis (Anomura: Porcellanidae).</title>
        <authorList>
            <person name="Angst P."/>
        </authorList>
    </citation>
    <scope>NUCLEOTIDE SEQUENCE</scope>
    <source>
        <strain evidence="3">PB745_02</strain>
        <tissue evidence="3">Gill</tissue>
    </source>
</reference>